<sequence length="195" mass="21994">MSPIVTNQHGANAGRDIVGRDNTNNYTYNINSTSNTIADPLIARLCNELQSAIDEDATIADIVENLSIYKRKRNAKDGVVGLEQKLNQSNREHLLEDALEQKQRFVELLNKWSLYASAQEIFAHLLATAKRNFATQVYCHVDKADNALIDKLTDEHVVKVTVQMGSDIPLFTINTDIALGLLYWLAEQCLIKWHK</sequence>
<keyword evidence="3" id="KW-1185">Reference proteome</keyword>
<protein>
    <recommendedName>
        <fullName evidence="1">ABC-three component systems C-terminal domain-containing protein</fullName>
    </recommendedName>
</protein>
<proteinExistence type="predicted"/>
<dbReference type="EMBL" id="CP074126">
    <property type="protein sequence ID" value="QUS57378.1"/>
    <property type="molecule type" value="Genomic_DNA"/>
</dbReference>
<reference evidence="2 3" key="1">
    <citation type="journal article" date="2021" name="Angew. Chem. Int. Ed. Engl.">
        <title>A novel family of nonribosomal peptides modulate collective behavior in Pseudovibrio bacteria isolated from marine sponges.</title>
        <authorList>
            <person name="Ioca L.P."/>
            <person name="Dai Y."/>
            <person name="Kunakom S."/>
            <person name="Diaz-Espinosa J."/>
            <person name="Krunic A."/>
            <person name="Crnkovic C.M."/>
            <person name="Orjala J."/>
            <person name="Sanchez L.M."/>
            <person name="Ferreira A.G."/>
            <person name="Berlinck R.G.S."/>
            <person name="Eustaquio A.S."/>
        </authorList>
    </citation>
    <scope>NUCLEOTIDE SEQUENCE [LARGE SCALE GENOMIC DNA]</scope>
    <source>
        <strain evidence="2 3">Ab134</strain>
    </source>
</reference>
<evidence type="ECO:0000259" key="1">
    <source>
        <dbReference type="Pfam" id="PF20285"/>
    </source>
</evidence>
<evidence type="ECO:0000313" key="2">
    <source>
        <dbReference type="EMBL" id="QUS57378.1"/>
    </source>
</evidence>
<dbReference type="Proteomes" id="UP000680706">
    <property type="component" value="Chromosome"/>
</dbReference>
<dbReference type="Pfam" id="PF20285">
    <property type="entry name" value="CTD9"/>
    <property type="match status" value="1"/>
</dbReference>
<name>A0ABX8AQN7_9HYPH</name>
<organism evidence="2 3">
    <name type="scientific">Pseudovibrio brasiliensis</name>
    <dbReference type="NCBI Taxonomy" id="1898042"/>
    <lineage>
        <taxon>Bacteria</taxon>
        <taxon>Pseudomonadati</taxon>
        <taxon>Pseudomonadota</taxon>
        <taxon>Alphaproteobacteria</taxon>
        <taxon>Hyphomicrobiales</taxon>
        <taxon>Stappiaceae</taxon>
        <taxon>Pseudovibrio</taxon>
    </lineage>
</organism>
<dbReference type="InterPro" id="IPR046911">
    <property type="entry name" value="ABC-3C_CTD9"/>
</dbReference>
<accession>A0ABX8AQN7</accession>
<evidence type="ECO:0000313" key="3">
    <source>
        <dbReference type="Proteomes" id="UP000680706"/>
    </source>
</evidence>
<gene>
    <name evidence="2" type="ORF">KGB56_08295</name>
</gene>
<dbReference type="RefSeq" id="WP_075699015.1">
    <property type="nucleotide sequence ID" value="NZ_CP074126.1"/>
</dbReference>
<feature type="domain" description="ABC-three component systems C-terminal" evidence="1">
    <location>
        <begin position="81"/>
        <end position="193"/>
    </location>
</feature>